<dbReference type="OrthoDB" id="9793869at2"/>
<dbReference type="PANTHER" id="PTHR36924">
    <property type="entry name" value="ANTITOXIN HIGA-1"/>
    <property type="match status" value="1"/>
</dbReference>
<reference evidence="2 3" key="1">
    <citation type="journal article" date="2012" name="J. Bacteriol.">
        <title>Genome sequences for six rhodanobacter strains, isolated from soils and the terrestrial subsurface, with variable denitrification capabilities.</title>
        <authorList>
            <person name="Kostka J.E."/>
            <person name="Green S.J."/>
            <person name="Rishishwar L."/>
            <person name="Prakash O."/>
            <person name="Katz L.S."/>
            <person name="Marino-Ramirez L."/>
            <person name="Jordan I.K."/>
            <person name="Munk C."/>
            <person name="Ivanova N."/>
            <person name="Mikhailova N."/>
            <person name="Watson D.B."/>
            <person name="Brown S.D."/>
            <person name="Palumbo A.V."/>
            <person name="Brooks S.C."/>
        </authorList>
    </citation>
    <scope>NUCLEOTIDE SEQUENCE [LARGE SCALE GENOMIC DNA]</scope>
    <source>
        <strain evidence="3">Jip2T</strain>
    </source>
</reference>
<keyword evidence="1" id="KW-0238">DNA-binding</keyword>
<protein>
    <submittedName>
        <fullName evidence="2">Virulence-associated protein</fullName>
    </submittedName>
</protein>
<dbReference type="PANTHER" id="PTHR36924:SF1">
    <property type="entry name" value="ANTITOXIN HIGA-1"/>
    <property type="match status" value="1"/>
</dbReference>
<keyword evidence="3" id="KW-1185">Reference proteome</keyword>
<evidence type="ECO:0000256" key="1">
    <source>
        <dbReference type="ARBA" id="ARBA00023125"/>
    </source>
</evidence>
<dbReference type="Gene3D" id="1.10.260.40">
    <property type="entry name" value="lambda repressor-like DNA-binding domains"/>
    <property type="match status" value="1"/>
</dbReference>
<dbReference type="CDD" id="cd00093">
    <property type="entry name" value="HTH_XRE"/>
    <property type="match status" value="1"/>
</dbReference>
<comment type="caution">
    <text evidence="2">The sequence shown here is derived from an EMBL/GenBank/DDBJ whole genome shotgun (WGS) entry which is preliminary data.</text>
</comment>
<dbReference type="EMBL" id="AJXU01000028">
    <property type="protein sequence ID" value="EIL90359.1"/>
    <property type="molecule type" value="Genomic_DNA"/>
</dbReference>
<dbReference type="GO" id="GO:0003677">
    <property type="term" value="F:DNA binding"/>
    <property type="evidence" value="ECO:0007669"/>
    <property type="project" value="UniProtKB-KW"/>
</dbReference>
<dbReference type="SUPFAM" id="SSF47413">
    <property type="entry name" value="lambda repressor-like DNA-binding domains"/>
    <property type="match status" value="1"/>
</dbReference>
<dbReference type="AlphaFoldDB" id="I4VT18"/>
<gene>
    <name evidence="2" type="ORF">UU9_06124</name>
</gene>
<proteinExistence type="predicted"/>
<dbReference type="eggNOG" id="COG3093">
    <property type="taxonomic scope" value="Bacteria"/>
</dbReference>
<dbReference type="InterPro" id="IPR013430">
    <property type="entry name" value="Toxin_antidote_HigA"/>
</dbReference>
<dbReference type="NCBIfam" id="TIGR02607">
    <property type="entry name" value="antidote_HigA"/>
    <property type="match status" value="1"/>
</dbReference>
<dbReference type="InterPro" id="IPR001387">
    <property type="entry name" value="Cro/C1-type_HTH"/>
</dbReference>
<accession>I4VT18</accession>
<dbReference type="RefSeq" id="WP_007080865.1">
    <property type="nucleotide sequence ID" value="NZ_AJXU01000028.1"/>
</dbReference>
<dbReference type="STRING" id="1163408.UU9_06124"/>
<sequence length="85" mass="9073">MINAPVHPGEILKADVLEPLGLDVDQAAVLLGVPPSELSQVLAGRADISRKMALGLEKAGISNAKTWVELQSTYSLHRLQLTGMQ</sequence>
<dbReference type="Proteomes" id="UP000004210">
    <property type="component" value="Unassembled WGS sequence"/>
</dbReference>
<dbReference type="InterPro" id="IPR010982">
    <property type="entry name" value="Lambda_DNA-bd_dom_sf"/>
</dbReference>
<evidence type="ECO:0000313" key="2">
    <source>
        <dbReference type="EMBL" id="EIL90359.1"/>
    </source>
</evidence>
<organism evidence="2 3">
    <name type="scientific">Rhodanobacter fulvus Jip2</name>
    <dbReference type="NCBI Taxonomy" id="1163408"/>
    <lineage>
        <taxon>Bacteria</taxon>
        <taxon>Pseudomonadati</taxon>
        <taxon>Pseudomonadota</taxon>
        <taxon>Gammaproteobacteria</taxon>
        <taxon>Lysobacterales</taxon>
        <taxon>Rhodanobacteraceae</taxon>
        <taxon>Rhodanobacter</taxon>
    </lineage>
</organism>
<name>I4VT18_9GAMM</name>
<evidence type="ECO:0000313" key="3">
    <source>
        <dbReference type="Proteomes" id="UP000004210"/>
    </source>
</evidence>